<dbReference type="Proteomes" id="UP000335636">
    <property type="component" value="Unassembled WGS sequence"/>
</dbReference>
<dbReference type="AlphaFoldDB" id="A0A5E4A4D5"/>
<dbReference type="SUPFAM" id="SSF53187">
    <property type="entry name" value="Zn-dependent exopeptidases"/>
    <property type="match status" value="1"/>
</dbReference>
<reference evidence="4" key="1">
    <citation type="submission" date="2019-04" db="EMBL/GenBank/DDBJ databases">
        <authorList>
            <person name="Alioto T."/>
            <person name="Alioto T."/>
        </authorList>
    </citation>
    <scope>NUCLEOTIDE SEQUENCE [LARGE SCALE GENOMIC DNA]</scope>
</reference>
<keyword evidence="2" id="KW-0479">Metal-binding</keyword>
<evidence type="ECO:0008006" key="6">
    <source>
        <dbReference type="Google" id="ProtNLM"/>
    </source>
</evidence>
<evidence type="ECO:0000313" key="5">
    <source>
        <dbReference type="Proteomes" id="UP000335636"/>
    </source>
</evidence>
<evidence type="ECO:0000256" key="3">
    <source>
        <dbReference type="ARBA" id="ARBA00022801"/>
    </source>
</evidence>
<keyword evidence="5" id="KW-1185">Reference proteome</keyword>
<dbReference type="InterPro" id="IPR051458">
    <property type="entry name" value="Cyt/Met_Dipeptidase"/>
</dbReference>
<gene>
    <name evidence="4" type="ORF">MONAX_5E027158</name>
</gene>
<dbReference type="PANTHER" id="PTHR43270">
    <property type="entry name" value="BETA-ALA-HIS DIPEPTIDASE"/>
    <property type="match status" value="1"/>
</dbReference>
<dbReference type="GO" id="GO:0006508">
    <property type="term" value="P:proteolysis"/>
    <property type="evidence" value="ECO:0007669"/>
    <property type="project" value="UniProtKB-KW"/>
</dbReference>
<dbReference type="GO" id="GO:0016805">
    <property type="term" value="F:dipeptidase activity"/>
    <property type="evidence" value="ECO:0007669"/>
    <property type="project" value="TreeGrafter"/>
</dbReference>
<protein>
    <recommendedName>
        <fullName evidence="6">Peptidase M20 dimerisation domain-containing protein</fullName>
    </recommendedName>
</protein>
<proteinExistence type="predicted"/>
<evidence type="ECO:0000313" key="4">
    <source>
        <dbReference type="EMBL" id="VTJ51582.1"/>
    </source>
</evidence>
<organism evidence="4 5">
    <name type="scientific">Marmota monax</name>
    <name type="common">Woodchuck</name>
    <dbReference type="NCBI Taxonomy" id="9995"/>
    <lineage>
        <taxon>Eukaryota</taxon>
        <taxon>Metazoa</taxon>
        <taxon>Chordata</taxon>
        <taxon>Craniata</taxon>
        <taxon>Vertebrata</taxon>
        <taxon>Euteleostomi</taxon>
        <taxon>Mammalia</taxon>
        <taxon>Eutheria</taxon>
        <taxon>Euarchontoglires</taxon>
        <taxon>Glires</taxon>
        <taxon>Rodentia</taxon>
        <taxon>Sciuromorpha</taxon>
        <taxon>Sciuridae</taxon>
        <taxon>Xerinae</taxon>
        <taxon>Marmotini</taxon>
        <taxon>Marmota</taxon>
    </lineage>
</organism>
<comment type="caution">
    <text evidence="4">The sequence shown here is derived from an EMBL/GenBank/DDBJ whole genome shotgun (WGS) entry which is preliminary data.</text>
</comment>
<accession>A0A5E4A4D5</accession>
<dbReference type="GO" id="GO:0005829">
    <property type="term" value="C:cytosol"/>
    <property type="evidence" value="ECO:0007669"/>
    <property type="project" value="TreeGrafter"/>
</dbReference>
<dbReference type="PANTHER" id="PTHR43270:SF11">
    <property type="entry name" value="CYTOSOLIC NON-SPECIFIC DIPEPTIDASE"/>
    <property type="match status" value="1"/>
</dbReference>
<dbReference type="GO" id="GO:0046872">
    <property type="term" value="F:metal ion binding"/>
    <property type="evidence" value="ECO:0007669"/>
    <property type="project" value="UniProtKB-KW"/>
</dbReference>
<evidence type="ECO:0000256" key="2">
    <source>
        <dbReference type="ARBA" id="ARBA00022723"/>
    </source>
</evidence>
<dbReference type="Gene3D" id="3.40.630.10">
    <property type="entry name" value="Zn peptidases"/>
    <property type="match status" value="1"/>
</dbReference>
<keyword evidence="1" id="KW-0645">Protease</keyword>
<name>A0A5E4A4D5_MARMO</name>
<sequence length="179" mass="19919">MSALTTLFQYIDENQDRYIKKLANWVAIQSVSAWPEKRGEIRRMMEAAAADIQQLGGSVELVDIGKQKLPDGSEIPLPPILLGKLGSDPRKKTVCVYGHLDVQPASLEDGWDSEPFTLTERDVQRVFHVSGRLGSGSRAVCRSVWRSREPPSLWKCAVHGVGLLSFPCYCCSFQNKVLS</sequence>
<evidence type="ECO:0000256" key="1">
    <source>
        <dbReference type="ARBA" id="ARBA00022670"/>
    </source>
</evidence>
<dbReference type="FunFam" id="3.40.630.10:FF:000189">
    <property type="entry name" value="Cytosolic non-specific dipeptidase"/>
    <property type="match status" value="1"/>
</dbReference>
<dbReference type="EMBL" id="CABDUW010000006">
    <property type="protein sequence ID" value="VTJ51582.1"/>
    <property type="molecule type" value="Genomic_DNA"/>
</dbReference>
<keyword evidence="3" id="KW-0378">Hydrolase</keyword>